<organism evidence="1 2">
    <name type="scientific">Psilocybe cyanescens</name>
    <dbReference type="NCBI Taxonomy" id="93625"/>
    <lineage>
        <taxon>Eukaryota</taxon>
        <taxon>Fungi</taxon>
        <taxon>Dikarya</taxon>
        <taxon>Basidiomycota</taxon>
        <taxon>Agaricomycotina</taxon>
        <taxon>Agaricomycetes</taxon>
        <taxon>Agaricomycetidae</taxon>
        <taxon>Agaricales</taxon>
        <taxon>Agaricineae</taxon>
        <taxon>Strophariaceae</taxon>
        <taxon>Psilocybe</taxon>
    </lineage>
</organism>
<name>A0A409VMP1_PSICY</name>
<evidence type="ECO:0000313" key="2">
    <source>
        <dbReference type="Proteomes" id="UP000283269"/>
    </source>
</evidence>
<protein>
    <submittedName>
        <fullName evidence="1">Uncharacterized protein</fullName>
    </submittedName>
</protein>
<keyword evidence="2" id="KW-1185">Reference proteome</keyword>
<comment type="caution">
    <text evidence="1">The sequence shown here is derived from an EMBL/GenBank/DDBJ whole genome shotgun (WGS) entry which is preliminary data.</text>
</comment>
<dbReference type="AlphaFoldDB" id="A0A409VMP1"/>
<proteinExistence type="predicted"/>
<sequence length="87" mass="10112">YGDWYRGCSHFVKSYYSGNRTDCKSQYCALSSAHVHTARICPCPKVKFNHLRCETSMEANDDRRIVSMFHKPCEDCRAAEFARRVGR</sequence>
<gene>
    <name evidence="1" type="ORF">CVT25_006073</name>
</gene>
<accession>A0A409VMP1</accession>
<reference evidence="1 2" key="1">
    <citation type="journal article" date="2018" name="Evol. Lett.">
        <title>Horizontal gene cluster transfer increased hallucinogenic mushroom diversity.</title>
        <authorList>
            <person name="Reynolds H.T."/>
            <person name="Vijayakumar V."/>
            <person name="Gluck-Thaler E."/>
            <person name="Korotkin H.B."/>
            <person name="Matheny P.B."/>
            <person name="Slot J.C."/>
        </authorList>
    </citation>
    <scope>NUCLEOTIDE SEQUENCE [LARGE SCALE GENOMIC DNA]</scope>
    <source>
        <strain evidence="1 2">2631</strain>
    </source>
</reference>
<dbReference type="Proteomes" id="UP000283269">
    <property type="component" value="Unassembled WGS sequence"/>
</dbReference>
<dbReference type="EMBL" id="NHYD01003973">
    <property type="protein sequence ID" value="PPQ67532.1"/>
    <property type="molecule type" value="Genomic_DNA"/>
</dbReference>
<feature type="non-terminal residue" evidence="1">
    <location>
        <position position="1"/>
    </location>
</feature>
<dbReference type="OrthoDB" id="3197992at2759"/>
<evidence type="ECO:0000313" key="1">
    <source>
        <dbReference type="EMBL" id="PPQ67532.1"/>
    </source>
</evidence>
<dbReference type="InParanoid" id="A0A409VMP1"/>